<dbReference type="PROSITE" id="PS50995">
    <property type="entry name" value="HTH_MARR_2"/>
    <property type="match status" value="1"/>
</dbReference>
<dbReference type="SUPFAM" id="SSF46785">
    <property type="entry name" value="Winged helix' DNA-binding domain"/>
    <property type="match status" value="1"/>
</dbReference>
<dbReference type="AlphaFoldDB" id="A0A1V4EUE4"/>
<accession>A0A1V4EUE4</accession>
<dbReference type="GO" id="GO:0003700">
    <property type="term" value="F:DNA-binding transcription factor activity"/>
    <property type="evidence" value="ECO:0007669"/>
    <property type="project" value="InterPro"/>
</dbReference>
<organism evidence="3 4">
    <name type="scientific">Ferroacidibacillus organovorans</name>
    <dbReference type="NCBI Taxonomy" id="1765683"/>
    <lineage>
        <taxon>Bacteria</taxon>
        <taxon>Bacillati</taxon>
        <taxon>Bacillota</taxon>
        <taxon>Bacilli</taxon>
        <taxon>Bacillales</taxon>
        <taxon>Alicyclobacillaceae</taxon>
        <taxon>Ferroacidibacillus</taxon>
    </lineage>
</organism>
<evidence type="ECO:0000313" key="4">
    <source>
        <dbReference type="Proteomes" id="UP000190229"/>
    </source>
</evidence>
<proteinExistence type="predicted"/>
<dbReference type="PRINTS" id="PR00598">
    <property type="entry name" value="HTHMARR"/>
</dbReference>
<dbReference type="InterPro" id="IPR036388">
    <property type="entry name" value="WH-like_DNA-bd_sf"/>
</dbReference>
<dbReference type="GO" id="GO:0006950">
    <property type="term" value="P:response to stress"/>
    <property type="evidence" value="ECO:0007669"/>
    <property type="project" value="TreeGrafter"/>
</dbReference>
<protein>
    <submittedName>
        <fullName evidence="3">MarR family transcriptional regulator</fullName>
    </submittedName>
</protein>
<reference evidence="3 4" key="1">
    <citation type="submission" date="2017-02" db="EMBL/GenBank/DDBJ databases">
        <title>Draft genome of Acidibacillus ferrooxidans Huett2.</title>
        <authorList>
            <person name="Schopf S."/>
        </authorList>
    </citation>
    <scope>NUCLEOTIDE SEQUENCE [LARGE SCALE GENOMIC DNA]</scope>
    <source>
        <strain evidence="3 4">Huett2</strain>
    </source>
</reference>
<dbReference type="Gene3D" id="1.10.10.10">
    <property type="entry name" value="Winged helix-like DNA-binding domain superfamily/Winged helix DNA-binding domain"/>
    <property type="match status" value="1"/>
</dbReference>
<gene>
    <name evidence="3" type="ORF">B2M26_06460</name>
</gene>
<dbReference type="EMBL" id="MWPS01000016">
    <property type="protein sequence ID" value="OPG16511.1"/>
    <property type="molecule type" value="Genomic_DNA"/>
</dbReference>
<dbReference type="GO" id="GO:0003677">
    <property type="term" value="F:DNA binding"/>
    <property type="evidence" value="ECO:0007669"/>
    <property type="project" value="UniProtKB-KW"/>
</dbReference>
<dbReference type="InterPro" id="IPR036390">
    <property type="entry name" value="WH_DNA-bd_sf"/>
</dbReference>
<name>A0A1V4EUE4_9BACL</name>
<sequence>MHNLGPHLFTRVHLGLTPGQVFMLHFIQMDEHCTVSHLADKLEVNPSAITVMLDRLEQHNYVARTRDDKDRRVVLIHLTSEGRDKLSQVLEVRKRVVEYCLTQLTDEERIRFLATLKKLADASAAMNLEQILSGADV</sequence>
<dbReference type="Pfam" id="PF01047">
    <property type="entry name" value="MarR"/>
    <property type="match status" value="1"/>
</dbReference>
<keyword evidence="1" id="KW-0238">DNA-binding</keyword>
<dbReference type="PANTHER" id="PTHR33164:SF99">
    <property type="entry name" value="MARR FAMILY REGULATORY PROTEIN"/>
    <property type="match status" value="1"/>
</dbReference>
<dbReference type="InterPro" id="IPR000835">
    <property type="entry name" value="HTH_MarR-typ"/>
</dbReference>
<dbReference type="RefSeq" id="WP_067565751.1">
    <property type="nucleotide sequence ID" value="NZ_LSUQ01000039.1"/>
</dbReference>
<dbReference type="InterPro" id="IPR039422">
    <property type="entry name" value="MarR/SlyA-like"/>
</dbReference>
<feature type="domain" description="HTH marR-type" evidence="2">
    <location>
        <begin position="1"/>
        <end position="121"/>
    </location>
</feature>
<evidence type="ECO:0000313" key="3">
    <source>
        <dbReference type="EMBL" id="OPG16511.1"/>
    </source>
</evidence>
<dbReference type="SMART" id="SM00347">
    <property type="entry name" value="HTH_MARR"/>
    <property type="match status" value="1"/>
</dbReference>
<evidence type="ECO:0000256" key="1">
    <source>
        <dbReference type="ARBA" id="ARBA00023125"/>
    </source>
</evidence>
<comment type="caution">
    <text evidence="3">The sequence shown here is derived from an EMBL/GenBank/DDBJ whole genome shotgun (WGS) entry which is preliminary data.</text>
</comment>
<dbReference type="PANTHER" id="PTHR33164">
    <property type="entry name" value="TRANSCRIPTIONAL REGULATOR, MARR FAMILY"/>
    <property type="match status" value="1"/>
</dbReference>
<evidence type="ECO:0000259" key="2">
    <source>
        <dbReference type="PROSITE" id="PS50995"/>
    </source>
</evidence>
<keyword evidence="4" id="KW-1185">Reference proteome</keyword>
<dbReference type="OrthoDB" id="327696at2"/>
<dbReference type="Proteomes" id="UP000190229">
    <property type="component" value="Unassembled WGS sequence"/>
</dbReference>